<evidence type="ECO:0000313" key="7">
    <source>
        <dbReference type="EMBL" id="KPL88462.1"/>
    </source>
</evidence>
<dbReference type="InterPro" id="IPR002201">
    <property type="entry name" value="Glyco_trans_9"/>
</dbReference>
<keyword evidence="2 6" id="KW-0808">Transferase</keyword>
<dbReference type="NCBIfam" id="TIGR02195">
    <property type="entry name" value="heptsyl_trn_II"/>
    <property type="match status" value="1"/>
</dbReference>
<dbReference type="EMBL" id="BBZA01000214">
    <property type="protein sequence ID" value="GAP63962.1"/>
    <property type="molecule type" value="Genomic_DNA"/>
</dbReference>
<dbReference type="PANTHER" id="PTHR30160:SF1">
    <property type="entry name" value="LIPOPOLYSACCHARIDE 1,2-N-ACETYLGLUCOSAMINETRANSFERASE-RELATED"/>
    <property type="match status" value="1"/>
</dbReference>
<sequence length="368" mass="39785">MRPNGLERALWLASAVRRPWQNRTFRPPRRVLIIKPCCVGDVLLATPTLAAFHRAFPHAQFEWLVGAHARPMLVNNPRLHALIASGNVLGGGAYTWREFLTLARHLRRRRYDTAIVLERSPLLGLLAALAGIPQRLGLDSGGRGLFHTHTAPVPAELRHEAELYLDVARVVGVPTDGVRSEFYPTETARARIHALLGETRPIVIHPAGGENPGMVLLSKRWPASRFAAVARHFAAQGRRVVVIGGPNDQALASDVAGTWAESLAGTLSWDETGALLERAALFIGNDTGAMHLAAACGAPVIAIFGPSDPARYAPYTPRSLTLWHRVGCNPCFEHGRARPDCCPNRAIEAVSVDEVIAAAEHLLGAASA</sequence>
<gene>
    <name evidence="6" type="primary">waaF</name>
    <name evidence="6" type="ORF">ARMA_2385</name>
    <name evidence="7" type="ORF">SE16_06600</name>
</gene>
<protein>
    <recommendedName>
        <fullName evidence="4">lipopolysaccharide heptosyltransferase II</fullName>
        <ecNumber evidence="4">2.4.99.24</ecNumber>
    </recommendedName>
</protein>
<proteinExistence type="inferred from homology"/>
<dbReference type="InterPro" id="IPR011910">
    <property type="entry name" value="RfaF"/>
</dbReference>
<dbReference type="Gene3D" id="3.40.50.2000">
    <property type="entry name" value="Glycogen Phosphorylase B"/>
    <property type="match status" value="2"/>
</dbReference>
<dbReference type="InterPro" id="IPR051199">
    <property type="entry name" value="LPS_LOS_Heptosyltrfase"/>
</dbReference>
<dbReference type="CDD" id="cd03789">
    <property type="entry name" value="GT9_LPS_heptosyltransferase"/>
    <property type="match status" value="1"/>
</dbReference>
<evidence type="ECO:0000256" key="3">
    <source>
        <dbReference type="ARBA" id="ARBA00043995"/>
    </source>
</evidence>
<dbReference type="PANTHER" id="PTHR30160">
    <property type="entry name" value="TETRAACYLDISACCHARIDE 4'-KINASE-RELATED"/>
    <property type="match status" value="1"/>
</dbReference>
<dbReference type="GO" id="GO:0008713">
    <property type="term" value="F:ADP-heptose-lipopolysaccharide heptosyltransferase activity"/>
    <property type="evidence" value="ECO:0007669"/>
    <property type="project" value="UniProtKB-EC"/>
</dbReference>
<dbReference type="Pfam" id="PF01075">
    <property type="entry name" value="Glyco_transf_9"/>
    <property type="match status" value="1"/>
</dbReference>
<dbReference type="AlphaFoldDB" id="A0A0M8KAB4"/>
<reference evidence="7 9" key="2">
    <citation type="submission" date="2015-07" db="EMBL/GenBank/DDBJ databases">
        <title>Whole genome sequence of Ardenticatena maritima DSM 23922.</title>
        <authorList>
            <person name="Hemp J."/>
            <person name="Ward L.M."/>
            <person name="Pace L.A."/>
            <person name="Fischer W.W."/>
        </authorList>
    </citation>
    <scope>NUCLEOTIDE SEQUENCE [LARGE SCALE GENOMIC DNA]</scope>
    <source>
        <strain evidence="7 9">110S</strain>
    </source>
</reference>
<evidence type="ECO:0000313" key="6">
    <source>
        <dbReference type="EMBL" id="GAP63962.1"/>
    </source>
</evidence>
<evidence type="ECO:0000256" key="1">
    <source>
        <dbReference type="ARBA" id="ARBA00022676"/>
    </source>
</evidence>
<organism evidence="6 8">
    <name type="scientific">Ardenticatena maritima</name>
    <dbReference type="NCBI Taxonomy" id="872965"/>
    <lineage>
        <taxon>Bacteria</taxon>
        <taxon>Bacillati</taxon>
        <taxon>Chloroflexota</taxon>
        <taxon>Ardenticatenia</taxon>
        <taxon>Ardenticatenales</taxon>
        <taxon>Ardenticatenaceae</taxon>
        <taxon>Ardenticatena</taxon>
    </lineage>
</organism>
<evidence type="ECO:0000313" key="9">
    <source>
        <dbReference type="Proteomes" id="UP000050502"/>
    </source>
</evidence>
<dbReference type="Proteomes" id="UP000037784">
    <property type="component" value="Unassembled WGS sequence"/>
</dbReference>
<comment type="similarity">
    <text evidence="3">Belongs to the glycosyltransferase 9 family.</text>
</comment>
<dbReference type="Proteomes" id="UP000050502">
    <property type="component" value="Unassembled WGS sequence"/>
</dbReference>
<dbReference type="GO" id="GO:0009244">
    <property type="term" value="P:lipopolysaccharide core region biosynthetic process"/>
    <property type="evidence" value="ECO:0007669"/>
    <property type="project" value="TreeGrafter"/>
</dbReference>
<reference evidence="8" key="3">
    <citation type="submission" date="2015-08" db="EMBL/GenBank/DDBJ databases">
        <title>Draft Genome Sequence of a Heterotrophic Facultative Anaerobic Bacterium Ardenticatena maritima Strain 110S.</title>
        <authorList>
            <person name="Kawaichi S."/>
            <person name="Yoshida T."/>
            <person name="Sako Y."/>
            <person name="Nakamura R."/>
        </authorList>
    </citation>
    <scope>NUCLEOTIDE SEQUENCE [LARGE SCALE GENOMIC DNA]</scope>
    <source>
        <strain evidence="8">110S</strain>
    </source>
</reference>
<dbReference type="RefSeq" id="WP_054493730.1">
    <property type="nucleotide sequence ID" value="NZ_BBZA01000214.1"/>
</dbReference>
<accession>A0A0M8KAB4</accession>
<dbReference type="OrthoDB" id="9768048at2"/>
<comment type="caution">
    <text evidence="6">The sequence shown here is derived from an EMBL/GenBank/DDBJ whole genome shotgun (WGS) entry which is preliminary data.</text>
</comment>
<name>A0A0M8KAB4_9CHLR</name>
<comment type="catalytic activity">
    <reaction evidence="5">
        <text>an L-alpha-D-Hep-(1-&gt;5)-[alpha-Kdo-(2-&gt;4)]-alpha-Kdo-(2-&gt;6)-lipid A + ADP-L-glycero-beta-D-manno-heptose = an L-alpha-D-Hep-(1-&gt;3)-L-alpha-D-Hep-(1-&gt;5)-[alpha-Kdo-(2-&gt;4)]-alpha-Kdo-(2-&gt;6)-lipid A + ADP + H(+)</text>
        <dbReference type="Rhea" id="RHEA:74071"/>
        <dbReference type="ChEBI" id="CHEBI:15378"/>
        <dbReference type="ChEBI" id="CHEBI:61506"/>
        <dbReference type="ChEBI" id="CHEBI:193068"/>
        <dbReference type="ChEBI" id="CHEBI:193069"/>
        <dbReference type="ChEBI" id="CHEBI:456216"/>
        <dbReference type="EC" id="2.4.99.24"/>
    </reaction>
</comment>
<evidence type="ECO:0000256" key="5">
    <source>
        <dbReference type="ARBA" id="ARBA00047503"/>
    </source>
</evidence>
<keyword evidence="8" id="KW-1185">Reference proteome</keyword>
<evidence type="ECO:0000313" key="8">
    <source>
        <dbReference type="Proteomes" id="UP000037784"/>
    </source>
</evidence>
<keyword evidence="1" id="KW-0328">Glycosyltransferase</keyword>
<dbReference type="EMBL" id="LGKN01000004">
    <property type="protein sequence ID" value="KPL88462.1"/>
    <property type="molecule type" value="Genomic_DNA"/>
</dbReference>
<evidence type="ECO:0000256" key="4">
    <source>
        <dbReference type="ARBA" id="ARBA00044042"/>
    </source>
</evidence>
<dbReference type="SUPFAM" id="SSF53756">
    <property type="entry name" value="UDP-Glycosyltransferase/glycogen phosphorylase"/>
    <property type="match status" value="1"/>
</dbReference>
<dbReference type="GO" id="GO:0005829">
    <property type="term" value="C:cytosol"/>
    <property type="evidence" value="ECO:0007669"/>
    <property type="project" value="TreeGrafter"/>
</dbReference>
<evidence type="ECO:0000256" key="2">
    <source>
        <dbReference type="ARBA" id="ARBA00022679"/>
    </source>
</evidence>
<dbReference type="EC" id="2.4.99.24" evidence="4"/>
<dbReference type="STRING" id="872965.SE16_06600"/>
<reference evidence="6" key="1">
    <citation type="journal article" date="2015" name="Genome Announc.">
        <title>Draft Genome Sequence of a Heterotrophic Facultative Anaerobic Thermophilic Bacterium, Ardenticatena maritima Strain 110ST.</title>
        <authorList>
            <person name="Kawaichi S."/>
            <person name="Yoshida T."/>
            <person name="Sako Y."/>
            <person name="Nakamura R."/>
        </authorList>
    </citation>
    <scope>NUCLEOTIDE SEQUENCE [LARGE SCALE GENOMIC DNA]</scope>
    <source>
        <strain evidence="6">110S</strain>
    </source>
</reference>